<feature type="region of interest" description="Disordered" evidence="1">
    <location>
        <begin position="27"/>
        <end position="61"/>
    </location>
</feature>
<dbReference type="VEuPathDB" id="ToxoDB:TGPRC2_427580"/>
<feature type="region of interest" description="Disordered" evidence="1">
    <location>
        <begin position="79"/>
        <end position="125"/>
    </location>
</feature>
<protein>
    <submittedName>
        <fullName evidence="2">Uncharacterized protein</fullName>
    </submittedName>
</protein>
<evidence type="ECO:0000313" key="3">
    <source>
        <dbReference type="Proteomes" id="UP000075225"/>
    </source>
</evidence>
<evidence type="ECO:0000313" key="2">
    <source>
        <dbReference type="EMBL" id="KYK62273.1"/>
    </source>
</evidence>
<dbReference type="AlphaFoldDB" id="A0A151GZ14"/>
<name>A0A151GZ14_TOXGO</name>
<feature type="non-terminal residue" evidence="2">
    <location>
        <position position="125"/>
    </location>
</feature>
<dbReference type="EMBL" id="AHZP02003100">
    <property type="protein sequence ID" value="KYK62273.1"/>
    <property type="molecule type" value="Genomic_DNA"/>
</dbReference>
<sequence>GGFFCGYPGHRTQQRLRSARFACRRHATRSFESSKVSTQTRASSSGQSSTSSHALPAPFPLTTNSRVCRRLCTSRSVRRVRRFASETKSRSRRKSRKKKCANNSCAFSRPRPEQKGNEGKRDFVL</sequence>
<dbReference type="Proteomes" id="UP000075225">
    <property type="component" value="Unassembled WGS sequence"/>
</dbReference>
<feature type="compositionally biased region" description="Low complexity" evidence="1">
    <location>
        <begin position="37"/>
        <end position="52"/>
    </location>
</feature>
<comment type="caution">
    <text evidence="2">The sequence shown here is derived from an EMBL/GenBank/DDBJ whole genome shotgun (WGS) entry which is preliminary data.</text>
</comment>
<proteinExistence type="predicted"/>
<gene>
    <name evidence="2" type="ORF">TGPRC2_427580</name>
</gene>
<accession>A0A151GZ14</accession>
<organism evidence="2 3">
    <name type="scientific">Toxoplasma gondii TgCatPRC2</name>
    <dbReference type="NCBI Taxonomy" id="1130821"/>
    <lineage>
        <taxon>Eukaryota</taxon>
        <taxon>Sar</taxon>
        <taxon>Alveolata</taxon>
        <taxon>Apicomplexa</taxon>
        <taxon>Conoidasida</taxon>
        <taxon>Coccidia</taxon>
        <taxon>Eucoccidiorida</taxon>
        <taxon>Eimeriorina</taxon>
        <taxon>Sarcocystidae</taxon>
        <taxon>Toxoplasma</taxon>
    </lineage>
</organism>
<evidence type="ECO:0000256" key="1">
    <source>
        <dbReference type="SAM" id="MobiDB-lite"/>
    </source>
</evidence>
<feature type="compositionally biased region" description="Basic and acidic residues" evidence="1">
    <location>
        <begin position="110"/>
        <end position="125"/>
    </location>
</feature>
<feature type="non-terminal residue" evidence="2">
    <location>
        <position position="1"/>
    </location>
</feature>
<feature type="compositionally biased region" description="Basic residues" evidence="1">
    <location>
        <begin position="90"/>
        <end position="100"/>
    </location>
</feature>
<reference evidence="3" key="1">
    <citation type="submission" date="2016-03" db="EMBL/GenBank/DDBJ databases">
        <authorList>
            <person name="Sibley D."/>
            <person name="Venepally P."/>
            <person name="Karamycheva S."/>
            <person name="Hadjithomas M."/>
            <person name="Khan A."/>
            <person name="Brunk B."/>
            <person name="Roos D."/>
            <person name="Caler E."/>
            <person name="Lorenzi H."/>
        </authorList>
    </citation>
    <scope>NUCLEOTIDE SEQUENCE [LARGE SCALE GENOMIC DNA]</scope>
    <source>
        <strain evidence="3">TgCatPRC2</strain>
    </source>
</reference>